<sequence length="118" mass="13634">MRDPAEDRDQPRRQLHPLPKGLVELYGLLAVLFVLVPEWMAGGALKGFREGREGSELPLPSMAWQRLPELQLATMGLAELRLMARRERLCGYTVMGRQRLTNRLMRRLSRRRGTPRTL</sequence>
<gene>
    <name evidence="2" type="ORF">VB739_08015</name>
</gene>
<organism evidence="2 3">
    <name type="scientific">Cyanobium gracile UHCC 0281</name>
    <dbReference type="NCBI Taxonomy" id="3110309"/>
    <lineage>
        <taxon>Bacteria</taxon>
        <taxon>Bacillati</taxon>
        <taxon>Cyanobacteriota</taxon>
        <taxon>Cyanophyceae</taxon>
        <taxon>Synechococcales</taxon>
        <taxon>Prochlorococcaceae</taxon>
        <taxon>Cyanobium</taxon>
    </lineage>
</organism>
<accession>A0ABU5SVE4</accession>
<feature type="transmembrane region" description="Helical" evidence="1">
    <location>
        <begin position="25"/>
        <end position="45"/>
    </location>
</feature>
<keyword evidence="1" id="KW-0472">Membrane</keyword>
<evidence type="ECO:0000256" key="1">
    <source>
        <dbReference type="SAM" id="Phobius"/>
    </source>
</evidence>
<evidence type="ECO:0000313" key="2">
    <source>
        <dbReference type="EMBL" id="MEA5442494.1"/>
    </source>
</evidence>
<comment type="caution">
    <text evidence="2">The sequence shown here is derived from an EMBL/GenBank/DDBJ whole genome shotgun (WGS) entry which is preliminary data.</text>
</comment>
<dbReference type="RefSeq" id="WP_323356562.1">
    <property type="nucleotide sequence ID" value="NZ_JAYGHY010000020.1"/>
</dbReference>
<proteinExistence type="predicted"/>
<dbReference type="Proteomes" id="UP001302329">
    <property type="component" value="Unassembled WGS sequence"/>
</dbReference>
<reference evidence="2 3" key="1">
    <citation type="submission" date="2023-12" db="EMBL/GenBank/DDBJ databases">
        <title>Baltic Sea Cyanobacteria.</title>
        <authorList>
            <person name="Delbaje E."/>
            <person name="Fewer D.P."/>
            <person name="Shishido T.K."/>
        </authorList>
    </citation>
    <scope>NUCLEOTIDE SEQUENCE [LARGE SCALE GENOMIC DNA]</scope>
    <source>
        <strain evidence="2 3">UHCC 0281</strain>
    </source>
</reference>
<name>A0ABU5SVE4_9CYAN</name>
<protein>
    <submittedName>
        <fullName evidence="2">Uncharacterized protein</fullName>
    </submittedName>
</protein>
<evidence type="ECO:0000313" key="3">
    <source>
        <dbReference type="Proteomes" id="UP001302329"/>
    </source>
</evidence>
<keyword evidence="3" id="KW-1185">Reference proteome</keyword>
<dbReference type="EMBL" id="JAYGHY010000020">
    <property type="protein sequence ID" value="MEA5442494.1"/>
    <property type="molecule type" value="Genomic_DNA"/>
</dbReference>
<keyword evidence="1" id="KW-0812">Transmembrane</keyword>
<keyword evidence="1" id="KW-1133">Transmembrane helix</keyword>